<organism evidence="2 3">
    <name type="scientific">Candidatus Marsarchaeota G2 archaeon ECH_B_SAG-C16</name>
    <dbReference type="NCBI Taxonomy" id="1978163"/>
    <lineage>
        <taxon>Archaea</taxon>
        <taxon>Candidatus Marsarchaeota</taxon>
        <taxon>Candidatus Marsarchaeota group 2</taxon>
    </lineage>
</organism>
<reference evidence="2 3" key="1">
    <citation type="submission" date="2017-04" db="EMBL/GenBank/DDBJ databases">
        <title>Novel microbial lineages endemic to geothermal iron-oxide mats fill important gaps in the evolutionary history of Archaea.</title>
        <authorList>
            <person name="Jay Z.J."/>
            <person name="Beam J.P."/>
            <person name="Dlakic M."/>
            <person name="Rusch D.B."/>
            <person name="Kozubal M.A."/>
            <person name="Inskeep W.P."/>
        </authorList>
    </citation>
    <scope>NUCLEOTIDE SEQUENCE [LARGE SCALE GENOMIC DNA]</scope>
    <source>
        <strain evidence="2">ECH_B_SAG-C16</strain>
    </source>
</reference>
<gene>
    <name evidence="2" type="ORF">B9Q09_03690</name>
</gene>
<keyword evidence="1" id="KW-0472">Membrane</keyword>
<dbReference type="Proteomes" id="UP000240681">
    <property type="component" value="Unassembled WGS sequence"/>
</dbReference>
<keyword evidence="1" id="KW-1133">Transmembrane helix</keyword>
<sequence length="252" mass="26691">MSTANGFLAGYSFGAAAYVVILTLLSLVLTVVRTRSWGVSFTPLDLIRTLLSAQDRKTGGFKSTIRVVADSTYHNVFRLRRAGAWCNEAVHVDGRALVLYGSIGLIIASILGFISYHAGTGLITGVLLGLESISGVVFAAGGFILIFRRAKAPNIRAVTHKDTWALQGLIILLGVSSALSSVYGLVNPTASSSLPHIITLVVLGAFLLYAPFSELAFLIWKGALITLKTVRGDARKGESNPAGGGQMLGEQR</sequence>
<dbReference type="AlphaFoldDB" id="A0A2R6B8H8"/>
<evidence type="ECO:0008006" key="4">
    <source>
        <dbReference type="Google" id="ProtNLM"/>
    </source>
</evidence>
<dbReference type="EMBL" id="NEXK01000072">
    <property type="protein sequence ID" value="PSN94945.1"/>
    <property type="molecule type" value="Genomic_DNA"/>
</dbReference>
<feature type="transmembrane region" description="Helical" evidence="1">
    <location>
        <begin position="97"/>
        <end position="116"/>
    </location>
</feature>
<keyword evidence="1" id="KW-0812">Transmembrane</keyword>
<feature type="transmembrane region" description="Helical" evidence="1">
    <location>
        <begin position="168"/>
        <end position="186"/>
    </location>
</feature>
<feature type="transmembrane region" description="Helical" evidence="1">
    <location>
        <begin position="122"/>
        <end position="147"/>
    </location>
</feature>
<proteinExistence type="predicted"/>
<dbReference type="SUPFAM" id="SSF103501">
    <property type="entry name" value="Respiratory nitrate reductase 1 gamma chain"/>
    <property type="match status" value="1"/>
</dbReference>
<feature type="transmembrane region" description="Helical" evidence="1">
    <location>
        <begin position="6"/>
        <end position="32"/>
    </location>
</feature>
<evidence type="ECO:0000313" key="3">
    <source>
        <dbReference type="Proteomes" id="UP000240681"/>
    </source>
</evidence>
<name>A0A2R6B8H8_9ARCH</name>
<accession>A0A2R6B8H8</accession>
<comment type="caution">
    <text evidence="2">The sequence shown here is derived from an EMBL/GenBank/DDBJ whole genome shotgun (WGS) entry which is preliminary data.</text>
</comment>
<evidence type="ECO:0000313" key="2">
    <source>
        <dbReference type="EMBL" id="PSN94945.1"/>
    </source>
</evidence>
<protein>
    <recommendedName>
        <fullName evidence="4">NarG-like domain-containing protein</fullName>
    </recommendedName>
</protein>
<feature type="transmembrane region" description="Helical" evidence="1">
    <location>
        <begin position="198"/>
        <end position="220"/>
    </location>
</feature>
<evidence type="ECO:0000256" key="1">
    <source>
        <dbReference type="SAM" id="Phobius"/>
    </source>
</evidence>
<dbReference type="InterPro" id="IPR036197">
    <property type="entry name" value="NarG-like_sf"/>
</dbReference>